<accession>A0ABV3P799</accession>
<gene>
    <name evidence="2" type="ORF">AB1207_10145</name>
</gene>
<name>A0ABV3P799_9ACTN</name>
<dbReference type="RefSeq" id="WP_367638030.1">
    <property type="nucleotide sequence ID" value="NZ_JBFNQN010000006.1"/>
</dbReference>
<evidence type="ECO:0000256" key="1">
    <source>
        <dbReference type="ARBA" id="ARBA00005721"/>
    </source>
</evidence>
<dbReference type="InterPro" id="IPR005531">
    <property type="entry name" value="Asp23"/>
</dbReference>
<keyword evidence="3" id="KW-1185">Reference proteome</keyword>
<proteinExistence type="inferred from homology"/>
<organism evidence="2 3">
    <name type="scientific">Kineococcus endophyticus</name>
    <dbReference type="NCBI Taxonomy" id="1181883"/>
    <lineage>
        <taxon>Bacteria</taxon>
        <taxon>Bacillati</taxon>
        <taxon>Actinomycetota</taxon>
        <taxon>Actinomycetes</taxon>
        <taxon>Kineosporiales</taxon>
        <taxon>Kineosporiaceae</taxon>
        <taxon>Kineococcus</taxon>
    </lineage>
</organism>
<evidence type="ECO:0000313" key="3">
    <source>
        <dbReference type="Proteomes" id="UP001555826"/>
    </source>
</evidence>
<comment type="caution">
    <text evidence="2">The sequence shown here is derived from an EMBL/GenBank/DDBJ whole genome shotgun (WGS) entry which is preliminary data.</text>
</comment>
<dbReference type="PANTHER" id="PTHR34297:SF3">
    <property type="entry name" value="ALKALINE SHOCK PROTEIN 23"/>
    <property type="match status" value="1"/>
</dbReference>
<comment type="similarity">
    <text evidence="1">Belongs to the asp23 family.</text>
</comment>
<reference evidence="2 3" key="1">
    <citation type="submission" date="2024-07" db="EMBL/GenBank/DDBJ databases">
        <authorList>
            <person name="Thanompreechachai J."/>
            <person name="Duangmal K."/>
        </authorList>
    </citation>
    <scope>NUCLEOTIDE SEQUENCE [LARGE SCALE GENOMIC DNA]</scope>
    <source>
        <strain evidence="2 3">KCTC 19886</strain>
    </source>
</reference>
<protein>
    <submittedName>
        <fullName evidence="2">Asp23/Gls24 family envelope stress response protein</fullName>
    </submittedName>
</protein>
<sequence>MSETSADGCPTPGGATTMSESVVAGIAALAARTVTGVLSPEDHPTGERHGPPRAVVHLGPTDAVVDVSLVASHGVDLAQLATQVRRTVATSVREMTDLRVTAVNVTVVDVR</sequence>
<dbReference type="Proteomes" id="UP001555826">
    <property type="component" value="Unassembled WGS sequence"/>
</dbReference>
<dbReference type="PANTHER" id="PTHR34297">
    <property type="entry name" value="HYPOTHETICAL CYTOSOLIC PROTEIN-RELATED"/>
    <property type="match status" value="1"/>
</dbReference>
<dbReference type="Pfam" id="PF03780">
    <property type="entry name" value="Asp23"/>
    <property type="match status" value="1"/>
</dbReference>
<dbReference type="EMBL" id="JBFNQN010000006">
    <property type="protein sequence ID" value="MEW9265107.1"/>
    <property type="molecule type" value="Genomic_DNA"/>
</dbReference>
<evidence type="ECO:0000313" key="2">
    <source>
        <dbReference type="EMBL" id="MEW9265107.1"/>
    </source>
</evidence>